<feature type="chain" id="PRO_5021864548" description="Corticotropin-releasing factor domain-containing protein" evidence="1">
    <location>
        <begin position="22"/>
        <end position="177"/>
    </location>
</feature>
<protein>
    <recommendedName>
        <fullName evidence="4">Corticotropin-releasing factor domain-containing protein</fullName>
    </recommendedName>
</protein>
<evidence type="ECO:0000313" key="3">
    <source>
        <dbReference type="Proteomes" id="UP000318571"/>
    </source>
</evidence>
<reference evidence="2 3" key="1">
    <citation type="journal article" date="2018" name="Nat. Ecol. Evol.">
        <title>Genomic signatures of mitonuclear coevolution across populations of Tigriopus californicus.</title>
        <authorList>
            <person name="Barreto F.S."/>
            <person name="Watson E.T."/>
            <person name="Lima T.G."/>
            <person name="Willett C.S."/>
            <person name="Edmands S."/>
            <person name="Li W."/>
            <person name="Burton R.S."/>
        </authorList>
    </citation>
    <scope>NUCLEOTIDE SEQUENCE [LARGE SCALE GENOMIC DNA]</scope>
    <source>
        <strain evidence="2 3">San Diego</strain>
    </source>
</reference>
<dbReference type="AlphaFoldDB" id="A0A553NNE0"/>
<name>A0A553NNE0_TIGCA</name>
<accession>A0A553NNE0</accession>
<dbReference type="Proteomes" id="UP000318571">
    <property type="component" value="Chromosome 4"/>
</dbReference>
<evidence type="ECO:0000313" key="2">
    <source>
        <dbReference type="EMBL" id="TRY66935.1"/>
    </source>
</evidence>
<dbReference type="EMBL" id="VCGU01000011">
    <property type="protein sequence ID" value="TRY66935.1"/>
    <property type="molecule type" value="Genomic_DNA"/>
</dbReference>
<keyword evidence="3" id="KW-1185">Reference proteome</keyword>
<feature type="signal peptide" evidence="1">
    <location>
        <begin position="1"/>
        <end position="21"/>
    </location>
</feature>
<evidence type="ECO:0000256" key="1">
    <source>
        <dbReference type="SAM" id="SignalP"/>
    </source>
</evidence>
<sequence length="177" mass="19772">MVPDRALTCLFFVVISDHVFSAPAEQPKSVPTFSAQGSVPRFVDPGVGDPLSFLSSSSVSSHTSRVRRSPLEFSHPLHIGSSISYFRSPAEIQPTSMSYAPSRPRNRIQTRRTLPFQLVSQPLLGYAHSRSYVDQSDPRTRASAHRTRAKAADILSMLNSLTEDLQNQKHRLRFGFF</sequence>
<keyword evidence="1" id="KW-0732">Signal</keyword>
<evidence type="ECO:0008006" key="4">
    <source>
        <dbReference type="Google" id="ProtNLM"/>
    </source>
</evidence>
<comment type="caution">
    <text evidence="2">The sequence shown here is derived from an EMBL/GenBank/DDBJ whole genome shotgun (WGS) entry which is preliminary data.</text>
</comment>
<gene>
    <name evidence="2" type="ORF">TCAL_07650</name>
</gene>
<proteinExistence type="predicted"/>
<organism evidence="2 3">
    <name type="scientific">Tigriopus californicus</name>
    <name type="common">Marine copepod</name>
    <dbReference type="NCBI Taxonomy" id="6832"/>
    <lineage>
        <taxon>Eukaryota</taxon>
        <taxon>Metazoa</taxon>
        <taxon>Ecdysozoa</taxon>
        <taxon>Arthropoda</taxon>
        <taxon>Crustacea</taxon>
        <taxon>Multicrustacea</taxon>
        <taxon>Hexanauplia</taxon>
        <taxon>Copepoda</taxon>
        <taxon>Harpacticoida</taxon>
        <taxon>Harpacticidae</taxon>
        <taxon>Tigriopus</taxon>
    </lineage>
</organism>